<name>A0A0G0Y5I6_9BACT</name>
<dbReference type="Proteomes" id="UP000034236">
    <property type="component" value="Unassembled WGS sequence"/>
</dbReference>
<organism evidence="2 3">
    <name type="scientific">Candidatus Nomurabacteria bacterium GW2011_GWA2_41_25</name>
    <dbReference type="NCBI Taxonomy" id="1618736"/>
    <lineage>
        <taxon>Bacteria</taxon>
        <taxon>Candidatus Nomuraibacteriota</taxon>
    </lineage>
</organism>
<evidence type="ECO:0000313" key="3">
    <source>
        <dbReference type="Proteomes" id="UP000034236"/>
    </source>
</evidence>
<keyword evidence="1" id="KW-1133">Transmembrane helix</keyword>
<keyword evidence="1" id="KW-0472">Membrane</keyword>
<reference evidence="2 3" key="1">
    <citation type="journal article" date="2015" name="Nature">
        <title>rRNA introns, odd ribosomes, and small enigmatic genomes across a large radiation of phyla.</title>
        <authorList>
            <person name="Brown C.T."/>
            <person name="Hug L.A."/>
            <person name="Thomas B.C."/>
            <person name="Sharon I."/>
            <person name="Castelle C.J."/>
            <person name="Singh A."/>
            <person name="Wilkins M.J."/>
            <person name="Williams K.H."/>
            <person name="Banfield J.F."/>
        </authorList>
    </citation>
    <scope>NUCLEOTIDE SEQUENCE [LARGE SCALE GENOMIC DNA]</scope>
</reference>
<evidence type="ECO:0000313" key="2">
    <source>
        <dbReference type="EMBL" id="KKS04701.1"/>
    </source>
</evidence>
<keyword evidence="1" id="KW-0812">Transmembrane</keyword>
<comment type="caution">
    <text evidence="2">The sequence shown here is derived from an EMBL/GenBank/DDBJ whole genome shotgun (WGS) entry which is preliminary data.</text>
</comment>
<feature type="transmembrane region" description="Helical" evidence="1">
    <location>
        <begin position="20"/>
        <end position="38"/>
    </location>
</feature>
<proteinExistence type="predicted"/>
<gene>
    <name evidence="2" type="ORF">UU58_C0004G0024</name>
</gene>
<protein>
    <submittedName>
        <fullName evidence="2">Uncharacterized protein</fullName>
    </submittedName>
</protein>
<dbReference type="AlphaFoldDB" id="A0A0G0Y5I6"/>
<dbReference type="EMBL" id="LCBE01000004">
    <property type="protein sequence ID" value="KKS04701.1"/>
    <property type="molecule type" value="Genomic_DNA"/>
</dbReference>
<evidence type="ECO:0000256" key="1">
    <source>
        <dbReference type="SAM" id="Phobius"/>
    </source>
</evidence>
<sequence length="82" mass="9310">MKRIIHHIRKQPEEVRRHILHILTFTAAVVLILLWIYFLGTTLSSPDTQAKMSQDLKPLSALKDNMTGGYNSILEPNLGVSQ</sequence>
<accession>A0A0G0Y5I6</accession>